<dbReference type="RefSeq" id="WP_237354447.1">
    <property type="nucleotide sequence ID" value="NZ_BSDO01000001.1"/>
</dbReference>
<dbReference type="Proteomes" id="UP001245370">
    <property type="component" value="Unassembled WGS sequence"/>
</dbReference>
<dbReference type="InterPro" id="IPR027405">
    <property type="entry name" value="YidB-like"/>
</dbReference>
<dbReference type="Gene3D" id="1.10.10.690">
    <property type="entry name" value="YidB-like"/>
    <property type="match status" value="1"/>
</dbReference>
<accession>A0ABU1KFY2</accession>
<dbReference type="SUPFAM" id="SSF140804">
    <property type="entry name" value="YidB-like"/>
    <property type="match status" value="1"/>
</dbReference>
<comment type="caution">
    <text evidence="1">The sequence shown here is derived from an EMBL/GenBank/DDBJ whole genome shotgun (WGS) entry which is preliminary data.</text>
</comment>
<dbReference type="GeneID" id="95761955"/>
<gene>
    <name evidence="1" type="ORF">GGQ86_001675</name>
</gene>
<organism evidence="1 2">
    <name type="scientific">Xanthobacter flavus</name>
    <dbReference type="NCBI Taxonomy" id="281"/>
    <lineage>
        <taxon>Bacteria</taxon>
        <taxon>Pseudomonadati</taxon>
        <taxon>Pseudomonadota</taxon>
        <taxon>Alphaproteobacteria</taxon>
        <taxon>Hyphomicrobiales</taxon>
        <taxon>Xanthobacteraceae</taxon>
        <taxon>Xanthobacter</taxon>
    </lineage>
</organism>
<dbReference type="InterPro" id="IPR045372">
    <property type="entry name" value="YidB"/>
</dbReference>
<keyword evidence="2" id="KW-1185">Reference proteome</keyword>
<proteinExistence type="predicted"/>
<protein>
    <submittedName>
        <fullName evidence="1">Uncharacterized protein YidB (DUF937 family)</fullName>
    </submittedName>
</protein>
<evidence type="ECO:0000313" key="2">
    <source>
        <dbReference type="Proteomes" id="UP001245370"/>
    </source>
</evidence>
<dbReference type="EMBL" id="JAVDPY010000002">
    <property type="protein sequence ID" value="MDR6333211.1"/>
    <property type="molecule type" value="Genomic_DNA"/>
</dbReference>
<reference evidence="1 2" key="1">
    <citation type="submission" date="2023-07" db="EMBL/GenBank/DDBJ databases">
        <title>Genomic Encyclopedia of Type Strains, Phase IV (KMG-IV): sequencing the most valuable type-strain genomes for metagenomic binning, comparative biology and taxonomic classification.</title>
        <authorList>
            <person name="Goeker M."/>
        </authorList>
    </citation>
    <scope>NUCLEOTIDE SEQUENCE [LARGE SCALE GENOMIC DNA]</scope>
    <source>
        <strain evidence="1 2">DSM 338</strain>
    </source>
</reference>
<name>A0ABU1KFY2_XANFL</name>
<evidence type="ECO:0000313" key="1">
    <source>
        <dbReference type="EMBL" id="MDR6333211.1"/>
    </source>
</evidence>
<sequence>MQRNSAEETRMGLFDQMMGGMLSNMLGRAGPEGAGALIDTLLSGPMATALPGILDGALAKTPYGSIEGVLAQLHEAGLAHEVESWLSTGPNVPVSADEIVNALGAEPLNAIANGLGLQPEMLPELLAKHLPAIIDRFSPNGVLDLPGR</sequence>
<dbReference type="Pfam" id="PF20159">
    <property type="entry name" value="YidB"/>
    <property type="match status" value="1"/>
</dbReference>